<dbReference type="PATRIC" id="fig|1331060.3.peg.3712"/>
<dbReference type="InterPro" id="IPR050597">
    <property type="entry name" value="Cytochrome_c_Oxidase_Subunit"/>
</dbReference>
<evidence type="ECO:0000259" key="7">
    <source>
        <dbReference type="PROSITE" id="PS51007"/>
    </source>
</evidence>
<dbReference type="InterPro" id="IPR036909">
    <property type="entry name" value="Cyt_c-like_dom_sf"/>
</dbReference>
<feature type="domain" description="Cytochrome c" evidence="7">
    <location>
        <begin position="70"/>
        <end position="156"/>
    </location>
</feature>
<evidence type="ECO:0000256" key="1">
    <source>
        <dbReference type="ARBA" id="ARBA00022448"/>
    </source>
</evidence>
<keyword evidence="5 6" id="KW-0408">Iron</keyword>
<feature type="domain" description="Cytochrome c" evidence="7">
    <location>
        <begin position="257"/>
        <end position="345"/>
    </location>
</feature>
<dbReference type="eggNOG" id="COG2863">
    <property type="taxonomic scope" value="Bacteria"/>
</dbReference>
<gene>
    <name evidence="8" type="ORF">RLDS_19200</name>
</gene>
<keyword evidence="2 6" id="KW-0349">Heme</keyword>
<dbReference type="GO" id="GO:0009055">
    <property type="term" value="F:electron transfer activity"/>
    <property type="evidence" value="ECO:0007669"/>
    <property type="project" value="InterPro"/>
</dbReference>
<dbReference type="RefSeq" id="WP_021227403.1">
    <property type="nucleotide sequence ID" value="NZ_ATDP01000101.1"/>
</dbReference>
<dbReference type="PANTHER" id="PTHR33751">
    <property type="entry name" value="CBB3-TYPE CYTOCHROME C OXIDASE SUBUNIT FIXP"/>
    <property type="match status" value="1"/>
</dbReference>
<dbReference type="EMBL" id="ATDP01000101">
    <property type="protein sequence ID" value="EQB12905.1"/>
    <property type="molecule type" value="Genomic_DNA"/>
</dbReference>
<evidence type="ECO:0000256" key="2">
    <source>
        <dbReference type="ARBA" id="ARBA00022617"/>
    </source>
</evidence>
<dbReference type="InterPro" id="IPR009056">
    <property type="entry name" value="Cyt_c-like_dom"/>
</dbReference>
<dbReference type="Gene3D" id="1.10.760.10">
    <property type="entry name" value="Cytochrome c-like domain"/>
    <property type="match status" value="3"/>
</dbReference>
<evidence type="ECO:0000313" key="8">
    <source>
        <dbReference type="EMBL" id="EQB12905.1"/>
    </source>
</evidence>
<evidence type="ECO:0000313" key="9">
    <source>
        <dbReference type="Proteomes" id="UP000015531"/>
    </source>
</evidence>
<dbReference type="OrthoDB" id="9773456at2"/>
<dbReference type="PROSITE" id="PS51007">
    <property type="entry name" value="CYTC"/>
    <property type="match status" value="3"/>
</dbReference>
<dbReference type="Pfam" id="PF13442">
    <property type="entry name" value="Cytochrome_CBB3"/>
    <property type="match status" value="1"/>
</dbReference>
<dbReference type="Pfam" id="PF00034">
    <property type="entry name" value="Cytochrom_C"/>
    <property type="match status" value="1"/>
</dbReference>
<proteinExistence type="predicted"/>
<accession>T0IM99</accession>
<protein>
    <submittedName>
        <fullName evidence="8">Cytochrome C</fullName>
    </submittedName>
</protein>
<evidence type="ECO:0000256" key="5">
    <source>
        <dbReference type="ARBA" id="ARBA00023004"/>
    </source>
</evidence>
<reference evidence="8 9" key="1">
    <citation type="journal article" date="2013" name="Genome Announc.">
        <title>Draft Genome Sequence of Sphingobium lactosutens Strain DS20T, Isolated from a Hexachlorocyclohexane Dumpsite.</title>
        <authorList>
            <person name="Kumar R."/>
            <person name="Dwivedi V."/>
            <person name="Negi V."/>
            <person name="Khurana J.P."/>
            <person name="Lal R."/>
        </authorList>
    </citation>
    <scope>NUCLEOTIDE SEQUENCE [LARGE SCALE GENOMIC DNA]</scope>
    <source>
        <strain evidence="8 9">DS20</strain>
    </source>
</reference>
<dbReference type="SUPFAM" id="SSF46626">
    <property type="entry name" value="Cytochrome c"/>
    <property type="match status" value="3"/>
</dbReference>
<dbReference type="Proteomes" id="UP000015531">
    <property type="component" value="Unassembled WGS sequence"/>
</dbReference>
<sequence>MTVRITWRRAILALASIIVAVMLFAWSGAMQVSASSGHWRVTDWFLHWVMRNSVRTYSALQAPDDPLDNTGMVSAAGHFRQACQVCHGAPGVRPSPVMQSATPPAPDLAETAVEWRDRELFWIIRHGVKYTGMPAWPAPDRPDEVKRMAAFVRLLPHMTPQQYRALTQAAGDNAAAGIAPATLAACTSCHGADGQGRGQRDIPILGGQEPAYLLASLRRYATGERSSAVMQTAVAGLTDAEMQRLAYHFAALPGLKSDVRLGDLPTLKDQAGLPIPACANCHAPGKAGPILAGQKPSYIAARLKNWQQDKMVVDARQSPATMPTIARRIPTSKIDALATTIGASPRAKQ</sequence>
<name>T0IM99_9SPHN</name>
<dbReference type="eggNOG" id="COG2010">
    <property type="taxonomic scope" value="Bacteria"/>
</dbReference>
<dbReference type="GO" id="GO:0020037">
    <property type="term" value="F:heme binding"/>
    <property type="evidence" value="ECO:0007669"/>
    <property type="project" value="InterPro"/>
</dbReference>
<evidence type="ECO:0000256" key="3">
    <source>
        <dbReference type="ARBA" id="ARBA00022723"/>
    </source>
</evidence>
<dbReference type="GO" id="GO:0046872">
    <property type="term" value="F:metal ion binding"/>
    <property type="evidence" value="ECO:0007669"/>
    <property type="project" value="UniProtKB-KW"/>
</dbReference>
<comment type="caution">
    <text evidence="8">The sequence shown here is derived from an EMBL/GenBank/DDBJ whole genome shotgun (WGS) entry which is preliminary data.</text>
</comment>
<evidence type="ECO:0000256" key="6">
    <source>
        <dbReference type="PROSITE-ProRule" id="PRU00433"/>
    </source>
</evidence>
<evidence type="ECO:0000256" key="4">
    <source>
        <dbReference type="ARBA" id="ARBA00022982"/>
    </source>
</evidence>
<dbReference type="PANTHER" id="PTHR33751:SF9">
    <property type="entry name" value="CYTOCHROME C4"/>
    <property type="match status" value="1"/>
</dbReference>
<feature type="domain" description="Cytochrome c" evidence="7">
    <location>
        <begin position="172"/>
        <end position="253"/>
    </location>
</feature>
<keyword evidence="3 6" id="KW-0479">Metal-binding</keyword>
<keyword evidence="4" id="KW-0249">Electron transport</keyword>
<dbReference type="AlphaFoldDB" id="T0IM99"/>
<keyword evidence="9" id="KW-1185">Reference proteome</keyword>
<organism evidence="8 9">
    <name type="scientific">Sphingobium lactosutens DS20</name>
    <dbReference type="NCBI Taxonomy" id="1331060"/>
    <lineage>
        <taxon>Bacteria</taxon>
        <taxon>Pseudomonadati</taxon>
        <taxon>Pseudomonadota</taxon>
        <taxon>Alphaproteobacteria</taxon>
        <taxon>Sphingomonadales</taxon>
        <taxon>Sphingomonadaceae</taxon>
        <taxon>Sphingobium</taxon>
    </lineage>
</organism>
<keyword evidence="1" id="KW-0813">Transport</keyword>